<feature type="compositionally biased region" description="Polar residues" evidence="1">
    <location>
        <begin position="520"/>
        <end position="544"/>
    </location>
</feature>
<reference evidence="2 3" key="1">
    <citation type="submission" date="2016-09" db="EMBL/GenBank/DDBJ databases">
        <title>Extensive genetic diversity and differential bi-allelic expression allows diatom success in the polar Southern Ocean.</title>
        <authorList>
            <consortium name="DOE Joint Genome Institute"/>
            <person name="Mock T."/>
            <person name="Otillar R.P."/>
            <person name="Strauss J."/>
            <person name="Dupont C."/>
            <person name="Frickenhaus S."/>
            <person name="Maumus F."/>
            <person name="Mcmullan M."/>
            <person name="Sanges R."/>
            <person name="Schmutz J."/>
            <person name="Toseland A."/>
            <person name="Valas R."/>
            <person name="Veluchamy A."/>
            <person name="Ward B.J."/>
            <person name="Allen A."/>
            <person name="Barry K."/>
            <person name="Falciatore A."/>
            <person name="Ferrante M."/>
            <person name="Fortunato A.E."/>
            <person name="Gloeckner G."/>
            <person name="Gruber A."/>
            <person name="Hipkin R."/>
            <person name="Janech M."/>
            <person name="Kroth P."/>
            <person name="Leese F."/>
            <person name="Lindquist E."/>
            <person name="Lyon B.R."/>
            <person name="Martin J."/>
            <person name="Mayer C."/>
            <person name="Parker M."/>
            <person name="Quesneville H."/>
            <person name="Raymond J."/>
            <person name="Uhlig C."/>
            <person name="Valentin K.U."/>
            <person name="Worden A.Z."/>
            <person name="Armbrust E.V."/>
            <person name="Bowler C."/>
            <person name="Green B."/>
            <person name="Moulton V."/>
            <person name="Van Oosterhout C."/>
            <person name="Grigoriev I."/>
        </authorList>
    </citation>
    <scope>NUCLEOTIDE SEQUENCE [LARGE SCALE GENOMIC DNA]</scope>
    <source>
        <strain evidence="2 3">CCMP1102</strain>
    </source>
</reference>
<sequence>MGNQPSTASSKRRSSRKPQTTAEQAAERAKRVVGDLQEGIKNSVKKLDDDHPAAQLLDHVCGAYYHDDDKYRNPRSASSYSEEGSEDGSRTLHSEDDTTYDGRQRGARKSDKSVDSQSYVTQSDYDSDSRRKGRGVSFDTEDESRVTQGDEPKLISKPLASSFAKRCYFTKAGIGKTTQHYEGLTLTGNVVLMLASAMKLKGCPTICDEDLRRVEQTYPNQFSRLPDELLLSSGWRRISKYCHFSNKSIPDGISFFHSKQRLHLSGGYYFLLAGSVGMIRSIDVEPLTKDTLVLLETDFPNQCDATPSVLIRDPEQWVLVNKFCFFSGGPINTEEDVYYQADFDGNPIFMLAFLSPSLTPEELYKLTEIGPDNEPGLKSMGDVQEVESVYDLTERDFDDLKLYHLGPCRALPQYILQPSAWTKVLPPHFLAARQQAMVRAQDYDIRIEEEVVVVVNAPKPVYQSDNLPESEHISTTVATDSEFSPMGPTEGVEEEQEKSTNHNVDAPKFQREVEEEGAFRSSNSVEEQDQGSSTPEEFSSQVRGTNFIREHSVASASRMDPPDDEPPSLKIESMEENHNHIDVENLALSYPDEKPNVDFQGFFNVEPSLDVNARNNITEHEKFPNQYNPPESKSHQNNDTYPEETQLAESKEHLQEEKLALSNNHYPQESFGSPESDVHDKHFHEPSGVSGCQSEVFLDEPTQSEHNFPESHALHENKEMIQEEITQLYPEENELSDDSELDDVESPYAPSNTTADIEHYVTDEKEIGVETDEINSELNDSDDYIIDEVEKSSEQPLTNSFPGKNIEPIDTSYSRRGGNNDSSALFPFSPAGMSTNSGKDSRGHQSPAMRGAHEILKRNRRRRAEVSKHNNQMTSPAMSVTPETTKSKNNRTELWDDGSDITGSAISGSSVWTDNSGTGDRSSRRALILQMAKARMKNNKESPKGSSEGNNHDIDFTGDPSSAINEEDNEADGTIFTEGNANHDIDLTGDLD</sequence>
<feature type="compositionally biased region" description="Polar residues" evidence="1">
    <location>
        <begin position="625"/>
        <end position="640"/>
    </location>
</feature>
<feature type="compositionally biased region" description="Basic and acidic residues" evidence="1">
    <location>
        <begin position="649"/>
        <end position="659"/>
    </location>
</feature>
<evidence type="ECO:0000313" key="2">
    <source>
        <dbReference type="EMBL" id="OEU08927.1"/>
    </source>
</evidence>
<accession>A0A1E7ESV9</accession>
<feature type="compositionally biased region" description="Polar residues" evidence="1">
    <location>
        <begin position="115"/>
        <end position="124"/>
    </location>
</feature>
<evidence type="ECO:0000256" key="1">
    <source>
        <dbReference type="SAM" id="MobiDB-lite"/>
    </source>
</evidence>
<feature type="region of interest" description="Disordered" evidence="1">
    <location>
        <begin position="789"/>
        <end position="902"/>
    </location>
</feature>
<dbReference type="InParanoid" id="A0A1E7ESV9"/>
<dbReference type="KEGG" id="fcy:FRACYDRAFT_264463"/>
<feature type="region of interest" description="Disordered" evidence="1">
    <location>
        <begin position="934"/>
        <end position="992"/>
    </location>
</feature>
<dbReference type="Proteomes" id="UP000095751">
    <property type="component" value="Unassembled WGS sequence"/>
</dbReference>
<dbReference type="EMBL" id="KV784378">
    <property type="protein sequence ID" value="OEU08927.1"/>
    <property type="molecule type" value="Genomic_DNA"/>
</dbReference>
<feature type="compositionally biased region" description="Polar residues" evidence="1">
    <location>
        <begin position="463"/>
        <end position="482"/>
    </location>
</feature>
<proteinExistence type="predicted"/>
<protein>
    <submittedName>
        <fullName evidence="2">Uncharacterized protein</fullName>
    </submittedName>
</protein>
<keyword evidence="3" id="KW-1185">Reference proteome</keyword>
<gene>
    <name evidence="2" type="ORF">FRACYDRAFT_264463</name>
</gene>
<feature type="compositionally biased region" description="Polar residues" evidence="1">
    <location>
        <begin position="869"/>
        <end position="884"/>
    </location>
</feature>
<feature type="region of interest" description="Disordered" evidence="1">
    <location>
        <begin position="68"/>
        <end position="153"/>
    </location>
</feature>
<evidence type="ECO:0000313" key="3">
    <source>
        <dbReference type="Proteomes" id="UP000095751"/>
    </source>
</evidence>
<dbReference type="AlphaFoldDB" id="A0A1E7ESV9"/>
<organism evidence="2 3">
    <name type="scientific">Fragilariopsis cylindrus CCMP1102</name>
    <dbReference type="NCBI Taxonomy" id="635003"/>
    <lineage>
        <taxon>Eukaryota</taxon>
        <taxon>Sar</taxon>
        <taxon>Stramenopiles</taxon>
        <taxon>Ochrophyta</taxon>
        <taxon>Bacillariophyta</taxon>
        <taxon>Bacillariophyceae</taxon>
        <taxon>Bacillariophycidae</taxon>
        <taxon>Bacillariales</taxon>
        <taxon>Bacillariaceae</taxon>
        <taxon>Fragilariopsis</taxon>
    </lineage>
</organism>
<dbReference type="OrthoDB" id="42749at2759"/>
<feature type="compositionally biased region" description="Basic and acidic residues" evidence="1">
    <location>
        <begin position="143"/>
        <end position="153"/>
    </location>
</feature>
<feature type="compositionally biased region" description="Acidic residues" evidence="1">
    <location>
        <begin position="731"/>
        <end position="745"/>
    </location>
</feature>
<feature type="region of interest" description="Disordered" evidence="1">
    <location>
        <begin position="620"/>
        <end position="693"/>
    </location>
</feature>
<feature type="region of interest" description="Disordered" evidence="1">
    <location>
        <begin position="727"/>
        <end position="755"/>
    </location>
</feature>
<feature type="region of interest" description="Disordered" evidence="1">
    <location>
        <begin position="463"/>
        <end position="544"/>
    </location>
</feature>
<feature type="compositionally biased region" description="Polar residues" evidence="1">
    <location>
        <begin position="661"/>
        <end position="673"/>
    </location>
</feature>
<feature type="compositionally biased region" description="Basic and acidic residues" evidence="1">
    <location>
        <begin position="87"/>
        <end position="114"/>
    </location>
</feature>
<feature type="region of interest" description="Disordered" evidence="1">
    <location>
        <begin position="1"/>
        <end position="35"/>
    </location>
</feature>
<feature type="compositionally biased region" description="Polar residues" evidence="1">
    <location>
        <begin position="811"/>
        <end position="823"/>
    </location>
</feature>
<feature type="compositionally biased region" description="Basic and acidic residues" evidence="1">
    <location>
        <begin position="676"/>
        <end position="685"/>
    </location>
</feature>
<name>A0A1E7ESV9_9STRA</name>